<name>A0A8J7SCZ7_9RHOB</name>
<evidence type="ECO:0000313" key="2">
    <source>
        <dbReference type="Proteomes" id="UP000655420"/>
    </source>
</evidence>
<sequence>MSGHGGRRLGAGRKPGAVSQAKRFIAEMAREHSEEALAALIDVALHGKSEAARVSAANSILDRAYGRPKTMADPLNQPSSGIFAIDSSMSDKEATEAYLRLLEAI</sequence>
<gene>
    <name evidence="1" type="ORF">H0I76_05000</name>
</gene>
<accession>A0A8J7SCZ7</accession>
<dbReference type="EMBL" id="JAEHHL010000001">
    <property type="protein sequence ID" value="MBK0398536.1"/>
    <property type="molecule type" value="Genomic_DNA"/>
</dbReference>
<proteinExistence type="predicted"/>
<dbReference type="AlphaFoldDB" id="A0A8J7SCZ7"/>
<comment type="caution">
    <text evidence="1">The sequence shown here is derived from an EMBL/GenBank/DDBJ whole genome shotgun (WGS) entry which is preliminary data.</text>
</comment>
<organism evidence="1 2">
    <name type="scientific">Thermohalobaculum xanthum</name>
    <dbReference type="NCBI Taxonomy" id="2753746"/>
    <lineage>
        <taxon>Bacteria</taxon>
        <taxon>Pseudomonadati</taxon>
        <taxon>Pseudomonadota</taxon>
        <taxon>Alphaproteobacteria</taxon>
        <taxon>Rhodobacterales</taxon>
        <taxon>Paracoccaceae</taxon>
        <taxon>Thermohalobaculum</taxon>
    </lineage>
</organism>
<dbReference type="Proteomes" id="UP000655420">
    <property type="component" value="Unassembled WGS sequence"/>
</dbReference>
<dbReference type="RefSeq" id="WP_200607719.1">
    <property type="nucleotide sequence ID" value="NZ_JAEHHL010000001.1"/>
</dbReference>
<protein>
    <submittedName>
        <fullName evidence="1">Uncharacterized protein</fullName>
    </submittedName>
</protein>
<evidence type="ECO:0000313" key="1">
    <source>
        <dbReference type="EMBL" id="MBK0398536.1"/>
    </source>
</evidence>
<reference evidence="1" key="1">
    <citation type="submission" date="2020-12" db="EMBL/GenBank/DDBJ databases">
        <title>Bacterial taxonomy.</title>
        <authorList>
            <person name="Pan X."/>
        </authorList>
    </citation>
    <scope>NUCLEOTIDE SEQUENCE</scope>
    <source>
        <strain evidence="1">M0105</strain>
    </source>
</reference>
<keyword evidence="2" id="KW-1185">Reference proteome</keyword>